<comment type="caution">
    <text evidence="1">The sequence shown here is derived from an EMBL/GenBank/DDBJ whole genome shotgun (WGS) entry which is preliminary data.</text>
</comment>
<dbReference type="AlphaFoldDB" id="T5LP30"/>
<evidence type="ECO:0000313" key="2">
    <source>
        <dbReference type="Proteomes" id="UP000005085"/>
    </source>
</evidence>
<sequence length="455" mass="53858">MAYFLTIYIHPMQGNIPHAFLGLTHTHPDELDKLKDVDIYKYQVGYDSDKPTLIHVKDKWYNNIYPSILDSNFGDEGFWGFAPVKSKTSHWGVVFENNQYIPKWHDNFQQYTYIDKRPLSTFWQQNRCVFEVSQEQYEKLLDSIKTEVEQTKKRTPNLKQDDTQLDNPIENLYYNSNPVNTHPYHNCVTWVLNKLDSIGIEIIDNEEWLPDNISTRDSLLQKFHYLQYLYAVFRKFQSIDSNLESITGAKAFRTWARSMTQNKIFCALRIEGDITKGLDISTECKRTITQNQKYYENKLKDFITKSSDFMRVYNRINEQLERLLTKVKNLGYTNIQGDFTFIMWSDELQTRMLLDSKHRDTNTQEYTAYPIEQIDPNIPACNWTLNHNASFILILRDEMLCRAVYKNYHYPNMSESFIDSINKSHIAILSGKDDLRYWSQSLHALRKSVVYEEGI</sequence>
<gene>
    <name evidence="1" type="ORF">HRAG_02496</name>
</gene>
<name>T5LP30_9HELI</name>
<dbReference type="EMBL" id="ACDN02000038">
    <property type="protein sequence ID" value="EQM94704.1"/>
    <property type="molecule type" value="Genomic_DNA"/>
</dbReference>
<accession>T5LP30</accession>
<organism evidence="1 2">
    <name type="scientific">Helicobacter bilis ATCC 43879</name>
    <dbReference type="NCBI Taxonomy" id="613026"/>
    <lineage>
        <taxon>Bacteria</taxon>
        <taxon>Pseudomonadati</taxon>
        <taxon>Campylobacterota</taxon>
        <taxon>Epsilonproteobacteria</taxon>
        <taxon>Campylobacterales</taxon>
        <taxon>Helicobacteraceae</taxon>
        <taxon>Helicobacter</taxon>
    </lineage>
</organism>
<protein>
    <submittedName>
        <fullName evidence="1">Uncharacterized protein</fullName>
    </submittedName>
</protein>
<evidence type="ECO:0000313" key="1">
    <source>
        <dbReference type="EMBL" id="EQM94704.1"/>
    </source>
</evidence>
<dbReference type="Proteomes" id="UP000005085">
    <property type="component" value="Unassembled WGS sequence"/>
</dbReference>
<keyword evidence="2" id="KW-1185">Reference proteome</keyword>
<dbReference type="RefSeq" id="WP_020995739.1">
    <property type="nucleotide sequence ID" value="NZ_KI392039.1"/>
</dbReference>
<proteinExistence type="predicted"/>
<dbReference type="OrthoDB" id="5328968at2"/>
<reference evidence="1 2" key="1">
    <citation type="journal article" date="2014" name="Genome Announc.">
        <title>Draft genome sequences of six enterohepatic helicobacter species isolated from humans and one from rhesus macaques.</title>
        <authorList>
            <person name="Shen Z."/>
            <person name="Sheh A."/>
            <person name="Young S.K."/>
            <person name="Abouelliel A."/>
            <person name="Ward D.V."/>
            <person name="Earl A.M."/>
            <person name="Fox J.G."/>
        </authorList>
    </citation>
    <scope>NUCLEOTIDE SEQUENCE [LARGE SCALE GENOMIC DNA]</scope>
    <source>
        <strain evidence="1 2">ATCC 43879</strain>
    </source>
</reference>
<dbReference type="HOGENOM" id="CLU_695933_0_0_7"/>